<feature type="chain" id="PRO_5046492555" evidence="2">
    <location>
        <begin position="30"/>
        <end position="227"/>
    </location>
</feature>
<gene>
    <name evidence="4" type="ORF">GCM10009682_08180</name>
</gene>
<feature type="region of interest" description="Disordered" evidence="1">
    <location>
        <begin position="33"/>
        <end position="55"/>
    </location>
</feature>
<organism evidence="4 5">
    <name type="scientific">Luedemannella flava</name>
    <dbReference type="NCBI Taxonomy" id="349316"/>
    <lineage>
        <taxon>Bacteria</taxon>
        <taxon>Bacillati</taxon>
        <taxon>Actinomycetota</taxon>
        <taxon>Actinomycetes</taxon>
        <taxon>Micromonosporales</taxon>
        <taxon>Micromonosporaceae</taxon>
        <taxon>Luedemannella</taxon>
    </lineage>
</organism>
<evidence type="ECO:0000259" key="3">
    <source>
        <dbReference type="Pfam" id="PF07510"/>
    </source>
</evidence>
<feature type="signal peptide" evidence="2">
    <location>
        <begin position="1"/>
        <end position="29"/>
    </location>
</feature>
<keyword evidence="4" id="KW-0378">Hydrolase</keyword>
<dbReference type="Pfam" id="PF07510">
    <property type="entry name" value="GmrSD_C"/>
    <property type="match status" value="1"/>
</dbReference>
<accession>A0ABP4XMI0</accession>
<protein>
    <submittedName>
        <fullName evidence="4">HNH endonuclease family protein</fullName>
    </submittedName>
</protein>
<comment type="caution">
    <text evidence="4">The sequence shown here is derived from an EMBL/GenBank/DDBJ whole genome shotgun (WGS) entry which is preliminary data.</text>
</comment>
<evidence type="ECO:0000313" key="5">
    <source>
        <dbReference type="Proteomes" id="UP001500218"/>
    </source>
</evidence>
<name>A0ABP4XMI0_9ACTN</name>
<sequence length="227" mass="24568">MLLPVRSPLRVILASVACGLLLTAGSCDVETPGSATGNGSGSGATAPKPKPGGGAAAGMLTQLKVAEWHSMSGYSRDRFPHWTSQGSGCDTREAVLKRDGRNVKTTADCKVTEGSWHSVYDSKDFTEPGDLDIDHMVPLAAAWRAGAWDWSDDKRSDFANDMDRPQLFAVSASSNRSKGDQDPSTWKPPTKSYWCQYAVDWVTVKSYWKLTVTAKEKSALEDMLATC</sequence>
<evidence type="ECO:0000256" key="1">
    <source>
        <dbReference type="SAM" id="MobiDB-lite"/>
    </source>
</evidence>
<dbReference type="GO" id="GO:0004519">
    <property type="term" value="F:endonuclease activity"/>
    <property type="evidence" value="ECO:0007669"/>
    <property type="project" value="UniProtKB-KW"/>
</dbReference>
<reference evidence="5" key="1">
    <citation type="journal article" date="2019" name="Int. J. Syst. Evol. Microbiol.">
        <title>The Global Catalogue of Microorganisms (GCM) 10K type strain sequencing project: providing services to taxonomists for standard genome sequencing and annotation.</title>
        <authorList>
            <consortium name="The Broad Institute Genomics Platform"/>
            <consortium name="The Broad Institute Genome Sequencing Center for Infectious Disease"/>
            <person name="Wu L."/>
            <person name="Ma J."/>
        </authorList>
    </citation>
    <scope>NUCLEOTIDE SEQUENCE [LARGE SCALE GENOMIC DNA]</scope>
    <source>
        <strain evidence="5">JCM 13250</strain>
    </source>
</reference>
<evidence type="ECO:0000313" key="4">
    <source>
        <dbReference type="EMBL" id="GAA1788403.1"/>
    </source>
</evidence>
<keyword evidence="2" id="KW-0732">Signal</keyword>
<keyword evidence="5" id="KW-1185">Reference proteome</keyword>
<dbReference type="EMBL" id="BAAALT010000014">
    <property type="protein sequence ID" value="GAA1788403.1"/>
    <property type="molecule type" value="Genomic_DNA"/>
</dbReference>
<keyword evidence="4" id="KW-0255">Endonuclease</keyword>
<proteinExistence type="predicted"/>
<evidence type="ECO:0000256" key="2">
    <source>
        <dbReference type="SAM" id="SignalP"/>
    </source>
</evidence>
<feature type="domain" description="GmrSD restriction endonucleases C-terminal" evidence="3">
    <location>
        <begin position="109"/>
        <end position="220"/>
    </location>
</feature>
<dbReference type="InterPro" id="IPR011089">
    <property type="entry name" value="GmrSD_C"/>
</dbReference>
<dbReference type="PROSITE" id="PS51257">
    <property type="entry name" value="PROKAR_LIPOPROTEIN"/>
    <property type="match status" value="1"/>
</dbReference>
<dbReference type="PANTHER" id="PTHR24094:SF15">
    <property type="entry name" value="AMP-DEPENDENT SYNTHETASE_LIGASE DOMAIN-CONTAINING PROTEIN-RELATED"/>
    <property type="match status" value="1"/>
</dbReference>
<dbReference type="Proteomes" id="UP001500218">
    <property type="component" value="Unassembled WGS sequence"/>
</dbReference>
<keyword evidence="4" id="KW-0540">Nuclease</keyword>
<dbReference type="PANTHER" id="PTHR24094">
    <property type="entry name" value="SECRETED PROTEIN"/>
    <property type="match status" value="1"/>
</dbReference>
<dbReference type="RefSeq" id="WP_425560340.1">
    <property type="nucleotide sequence ID" value="NZ_BAAALT010000014.1"/>
</dbReference>